<dbReference type="InterPro" id="IPR019887">
    <property type="entry name" value="Tscrpt_reg_AsnC/Lrp_C"/>
</dbReference>
<dbReference type="Proteomes" id="UP000294682">
    <property type="component" value="Unassembled WGS sequence"/>
</dbReference>
<dbReference type="InterPro" id="IPR050684">
    <property type="entry name" value="HTH-Siroheme_Decarb"/>
</dbReference>
<comment type="caution">
    <text evidence="5">The sequence shown here is derived from an EMBL/GenBank/DDBJ whole genome shotgun (WGS) entry which is preliminary data.</text>
</comment>
<dbReference type="GO" id="GO:0043565">
    <property type="term" value="F:sequence-specific DNA binding"/>
    <property type="evidence" value="ECO:0007669"/>
    <property type="project" value="InterPro"/>
</dbReference>
<dbReference type="InterPro" id="IPR036390">
    <property type="entry name" value="WH_DNA-bd_sf"/>
</dbReference>
<gene>
    <name evidence="5" type="ORF">EDD78_102222</name>
</gene>
<evidence type="ECO:0000313" key="5">
    <source>
        <dbReference type="EMBL" id="TCL44598.1"/>
    </source>
</evidence>
<dbReference type="Pfam" id="PF13412">
    <property type="entry name" value="HTH_24"/>
    <property type="match status" value="1"/>
</dbReference>
<dbReference type="PROSITE" id="PS50956">
    <property type="entry name" value="HTH_ASNC_2"/>
    <property type="match status" value="1"/>
</dbReference>
<dbReference type="AlphaFoldDB" id="A0A9X8ULB1"/>
<accession>A0A9X8ULB1</accession>
<dbReference type="InterPro" id="IPR011008">
    <property type="entry name" value="Dimeric_a/b-barrel"/>
</dbReference>
<reference evidence="5 6" key="1">
    <citation type="submission" date="2019-03" db="EMBL/GenBank/DDBJ databases">
        <title>Genomic Encyclopedia of Type Strains, Phase IV (KMG-IV): sequencing the most valuable type-strain genomes for metagenomic binning, comparative biology and taxonomic classification.</title>
        <authorList>
            <person name="Goeker M."/>
        </authorList>
    </citation>
    <scope>NUCLEOTIDE SEQUENCE [LARGE SCALE GENOMIC DNA]</scope>
    <source>
        <strain evidence="5 6">DSM 100433</strain>
    </source>
</reference>
<dbReference type="OrthoDB" id="66249at2"/>
<proteinExistence type="predicted"/>
<protein>
    <submittedName>
        <fullName evidence="5">DNA-binding Lrp family transcriptional regulator</fullName>
    </submittedName>
</protein>
<dbReference type="PANTHER" id="PTHR43413">
    <property type="entry name" value="TRANSCRIPTIONAL REGULATOR, ASNC FAMILY"/>
    <property type="match status" value="1"/>
</dbReference>
<dbReference type="EMBL" id="SLUK01000002">
    <property type="protein sequence ID" value="TCL44598.1"/>
    <property type="molecule type" value="Genomic_DNA"/>
</dbReference>
<dbReference type="InterPro" id="IPR000485">
    <property type="entry name" value="AsnC-type_HTH_dom"/>
</dbReference>
<keyword evidence="2 5" id="KW-0238">DNA-binding</keyword>
<dbReference type="SUPFAM" id="SSF54909">
    <property type="entry name" value="Dimeric alpha+beta barrel"/>
    <property type="match status" value="1"/>
</dbReference>
<dbReference type="Gene3D" id="3.30.70.920">
    <property type="match status" value="1"/>
</dbReference>
<evidence type="ECO:0000256" key="1">
    <source>
        <dbReference type="ARBA" id="ARBA00023015"/>
    </source>
</evidence>
<evidence type="ECO:0000256" key="3">
    <source>
        <dbReference type="ARBA" id="ARBA00023163"/>
    </source>
</evidence>
<evidence type="ECO:0000256" key="2">
    <source>
        <dbReference type="ARBA" id="ARBA00023125"/>
    </source>
</evidence>
<keyword evidence="1" id="KW-0805">Transcription regulation</keyword>
<evidence type="ECO:0000313" key="6">
    <source>
        <dbReference type="Proteomes" id="UP000294682"/>
    </source>
</evidence>
<dbReference type="SMART" id="SM00344">
    <property type="entry name" value="HTH_ASNC"/>
    <property type="match status" value="1"/>
</dbReference>
<sequence length="158" mass="17994">MKLLRLLEENSRLSLEQLATMTGMKAEEVAAELERYEREGIIRSYGAIIDWDKTERHYVSALIELRVSPKRDCGFEEIAKTIMEFPEVESVYLMSGGYDLAVTVSGESFKDIAMFVAYRLSPLDSVLSTATHFVLRRYKERGVVLCGEEGDEREVTVL</sequence>
<feature type="domain" description="HTH asnC-type" evidence="4">
    <location>
        <begin position="1"/>
        <end position="76"/>
    </location>
</feature>
<dbReference type="Gene3D" id="1.10.10.10">
    <property type="entry name" value="Winged helix-like DNA-binding domain superfamily/Winged helix DNA-binding domain"/>
    <property type="match status" value="1"/>
</dbReference>
<evidence type="ECO:0000259" key="4">
    <source>
        <dbReference type="PROSITE" id="PS50956"/>
    </source>
</evidence>
<keyword evidence="3" id="KW-0804">Transcription</keyword>
<dbReference type="InterPro" id="IPR019888">
    <property type="entry name" value="Tscrpt_reg_AsnC-like"/>
</dbReference>
<dbReference type="InterPro" id="IPR036388">
    <property type="entry name" value="WH-like_DNA-bd_sf"/>
</dbReference>
<dbReference type="PANTHER" id="PTHR43413:SF7">
    <property type="entry name" value="HTH-TYPE TRANSCRIPTIONAL REGULATOR PTR2"/>
    <property type="match status" value="1"/>
</dbReference>
<dbReference type="RefSeq" id="WP_079699352.1">
    <property type="nucleotide sequence ID" value="NZ_SLUK01000002.1"/>
</dbReference>
<dbReference type="SUPFAM" id="SSF46785">
    <property type="entry name" value="Winged helix' DNA-binding domain"/>
    <property type="match status" value="1"/>
</dbReference>
<organism evidence="5 6">
    <name type="scientific">Harryflintia acetispora</name>
    <dbReference type="NCBI Taxonomy" id="1849041"/>
    <lineage>
        <taxon>Bacteria</taxon>
        <taxon>Bacillati</taxon>
        <taxon>Bacillota</taxon>
        <taxon>Clostridia</taxon>
        <taxon>Eubacteriales</taxon>
        <taxon>Oscillospiraceae</taxon>
        <taxon>Harryflintia</taxon>
    </lineage>
</organism>
<keyword evidence="6" id="KW-1185">Reference proteome</keyword>
<name>A0A9X8ULB1_9FIRM</name>
<dbReference type="Pfam" id="PF01037">
    <property type="entry name" value="AsnC_trans_reg"/>
    <property type="match status" value="1"/>
</dbReference>